<feature type="chain" id="PRO_5032811157" evidence="1">
    <location>
        <begin position="26"/>
        <end position="46"/>
    </location>
</feature>
<keyword evidence="3" id="KW-1185">Reference proteome</keyword>
<feature type="signal peptide" evidence="1">
    <location>
        <begin position="1"/>
        <end position="25"/>
    </location>
</feature>
<reference evidence="2" key="1">
    <citation type="submission" date="2020-09" db="EMBL/GenBank/DDBJ databases">
        <title>Genome-Enabled Discovery of Anthraquinone Biosynthesis in Senna tora.</title>
        <authorList>
            <person name="Kang S.-H."/>
            <person name="Pandey R.P."/>
            <person name="Lee C.-M."/>
            <person name="Sim J.-S."/>
            <person name="Jeong J.-T."/>
            <person name="Choi B.-S."/>
            <person name="Jung M."/>
            <person name="Ginzburg D."/>
            <person name="Zhao K."/>
            <person name="Won S.Y."/>
            <person name="Oh T.-J."/>
            <person name="Yu Y."/>
            <person name="Kim N.-H."/>
            <person name="Lee O.R."/>
            <person name="Lee T.-H."/>
            <person name="Bashyal P."/>
            <person name="Kim T.-S."/>
            <person name="Lee W.-H."/>
            <person name="Kawkins C."/>
            <person name="Kim C.-K."/>
            <person name="Kim J.S."/>
            <person name="Ahn B.O."/>
            <person name="Rhee S.Y."/>
            <person name="Sohng J.K."/>
        </authorList>
    </citation>
    <scope>NUCLEOTIDE SEQUENCE</scope>
    <source>
        <tissue evidence="2">Leaf</tissue>
    </source>
</reference>
<dbReference type="EMBL" id="JAAIUW010000010">
    <property type="protein sequence ID" value="KAF7813067.1"/>
    <property type="molecule type" value="Genomic_DNA"/>
</dbReference>
<protein>
    <submittedName>
        <fullName evidence="2">Uncharacterized protein</fullName>
    </submittedName>
</protein>
<dbReference type="AlphaFoldDB" id="A0A834W8J2"/>
<sequence>MGHGRYKPTLDHVCPWLLLIVIAKAFMDEGGGLTSGEIFIGLDSDA</sequence>
<keyword evidence="1" id="KW-0732">Signal</keyword>
<gene>
    <name evidence="2" type="ORF">G2W53_034043</name>
</gene>
<proteinExistence type="predicted"/>
<evidence type="ECO:0000256" key="1">
    <source>
        <dbReference type="SAM" id="SignalP"/>
    </source>
</evidence>
<dbReference type="Proteomes" id="UP000634136">
    <property type="component" value="Unassembled WGS sequence"/>
</dbReference>
<organism evidence="2 3">
    <name type="scientific">Senna tora</name>
    <dbReference type="NCBI Taxonomy" id="362788"/>
    <lineage>
        <taxon>Eukaryota</taxon>
        <taxon>Viridiplantae</taxon>
        <taxon>Streptophyta</taxon>
        <taxon>Embryophyta</taxon>
        <taxon>Tracheophyta</taxon>
        <taxon>Spermatophyta</taxon>
        <taxon>Magnoliopsida</taxon>
        <taxon>eudicotyledons</taxon>
        <taxon>Gunneridae</taxon>
        <taxon>Pentapetalae</taxon>
        <taxon>rosids</taxon>
        <taxon>fabids</taxon>
        <taxon>Fabales</taxon>
        <taxon>Fabaceae</taxon>
        <taxon>Caesalpinioideae</taxon>
        <taxon>Cassia clade</taxon>
        <taxon>Senna</taxon>
    </lineage>
</organism>
<evidence type="ECO:0000313" key="3">
    <source>
        <dbReference type="Proteomes" id="UP000634136"/>
    </source>
</evidence>
<evidence type="ECO:0000313" key="2">
    <source>
        <dbReference type="EMBL" id="KAF7813067.1"/>
    </source>
</evidence>
<accession>A0A834W8J2</accession>
<comment type="caution">
    <text evidence="2">The sequence shown here is derived from an EMBL/GenBank/DDBJ whole genome shotgun (WGS) entry which is preliminary data.</text>
</comment>
<name>A0A834W8J2_9FABA</name>